<proteinExistence type="predicted"/>
<reference evidence="3 4" key="1">
    <citation type="submission" date="2024-02" db="EMBL/GenBank/DDBJ databases">
        <title>A draft genome for the cacao thread blight pathogen Marasmius crinis-equi.</title>
        <authorList>
            <person name="Cohen S.P."/>
            <person name="Baruah I.K."/>
            <person name="Amoako-Attah I."/>
            <person name="Bukari Y."/>
            <person name="Meinhardt L.W."/>
            <person name="Bailey B.A."/>
        </authorList>
    </citation>
    <scope>NUCLEOTIDE SEQUENCE [LARGE SCALE GENOMIC DNA]</scope>
    <source>
        <strain evidence="3 4">GH-76</strain>
    </source>
</reference>
<dbReference type="EMBL" id="JBAHYK010002621">
    <property type="protein sequence ID" value="KAL0564705.1"/>
    <property type="molecule type" value="Genomic_DNA"/>
</dbReference>
<evidence type="ECO:0000259" key="2">
    <source>
        <dbReference type="PROSITE" id="PS50927"/>
    </source>
</evidence>
<feature type="compositionally biased region" description="Polar residues" evidence="1">
    <location>
        <begin position="190"/>
        <end position="201"/>
    </location>
</feature>
<keyword evidence="4" id="KW-1185">Reference proteome</keyword>
<name>A0ABR3EP96_9AGAR</name>
<dbReference type="Gene3D" id="2.90.10.10">
    <property type="entry name" value="Bulb-type lectin domain"/>
    <property type="match status" value="1"/>
</dbReference>
<evidence type="ECO:0000313" key="4">
    <source>
        <dbReference type="Proteomes" id="UP001465976"/>
    </source>
</evidence>
<dbReference type="Proteomes" id="UP001465976">
    <property type="component" value="Unassembled WGS sequence"/>
</dbReference>
<evidence type="ECO:0000256" key="1">
    <source>
        <dbReference type="SAM" id="MobiDB-lite"/>
    </source>
</evidence>
<organism evidence="3 4">
    <name type="scientific">Marasmius crinis-equi</name>
    <dbReference type="NCBI Taxonomy" id="585013"/>
    <lineage>
        <taxon>Eukaryota</taxon>
        <taxon>Fungi</taxon>
        <taxon>Dikarya</taxon>
        <taxon>Basidiomycota</taxon>
        <taxon>Agaricomycotina</taxon>
        <taxon>Agaricomycetes</taxon>
        <taxon>Agaricomycetidae</taxon>
        <taxon>Agaricales</taxon>
        <taxon>Marasmiineae</taxon>
        <taxon>Marasmiaceae</taxon>
        <taxon>Marasmius</taxon>
    </lineage>
</organism>
<dbReference type="InterPro" id="IPR036426">
    <property type="entry name" value="Bulb-type_lectin_dom_sf"/>
</dbReference>
<gene>
    <name evidence="3" type="ORF">V5O48_017338</name>
</gene>
<feature type="domain" description="Bulb-type lectin" evidence="2">
    <location>
        <begin position="21"/>
        <end position="129"/>
    </location>
</feature>
<comment type="caution">
    <text evidence="3">The sequence shown here is derived from an EMBL/GenBank/DDBJ whole genome shotgun (WGS) entry which is preliminary data.</text>
</comment>
<feature type="region of interest" description="Disordered" evidence="1">
    <location>
        <begin position="165"/>
        <end position="201"/>
    </location>
</feature>
<protein>
    <recommendedName>
        <fullName evidence="2">Bulb-type lectin domain-containing protein</fullName>
    </recommendedName>
</protein>
<dbReference type="PROSITE" id="PS50927">
    <property type="entry name" value="BULB_LECTIN"/>
    <property type="match status" value="1"/>
</dbReference>
<dbReference type="InterPro" id="IPR001480">
    <property type="entry name" value="Bulb-type_lectin_dom"/>
</dbReference>
<sequence>MSDLSEPTVTLPATDIAYPFGDRLPENGLLGRGCGLRSQDGQVFLILTLSGNLVLTNLAHTLLWSVLDKEITYLIMQSDGKCVAYTSSNKPVWDSGSNGGYHPYQLVCQNDGNLAVHGAQRFWSSRTADRFMTCESANLKVLGQQATGFSKDGFMETLKGFNATGFTSDEPKDSNATETSTSEKNDDDQSLSGSETTTIVS</sequence>
<dbReference type="SUPFAM" id="SSF51110">
    <property type="entry name" value="alpha-D-mannose-specific plant lectins"/>
    <property type="match status" value="1"/>
</dbReference>
<accession>A0ABR3EP96</accession>
<evidence type="ECO:0000313" key="3">
    <source>
        <dbReference type="EMBL" id="KAL0564705.1"/>
    </source>
</evidence>